<proteinExistence type="predicted"/>
<gene>
    <name evidence="1" type="ORF">BcabD6B2_28130</name>
</gene>
<name>A0AAV4LUF1_BABCB</name>
<dbReference type="RefSeq" id="XP_067715447.1">
    <property type="nucleotide sequence ID" value="XM_067859346.1"/>
</dbReference>
<organism evidence="1 2">
    <name type="scientific">Babesia caballi</name>
    <dbReference type="NCBI Taxonomy" id="5871"/>
    <lineage>
        <taxon>Eukaryota</taxon>
        <taxon>Sar</taxon>
        <taxon>Alveolata</taxon>
        <taxon>Apicomplexa</taxon>
        <taxon>Aconoidasida</taxon>
        <taxon>Piroplasmida</taxon>
        <taxon>Babesiidae</taxon>
        <taxon>Babesia</taxon>
    </lineage>
</organism>
<evidence type="ECO:0000313" key="1">
    <source>
        <dbReference type="EMBL" id="GIX63378.1"/>
    </source>
</evidence>
<evidence type="ECO:0000313" key="2">
    <source>
        <dbReference type="Proteomes" id="UP001497744"/>
    </source>
</evidence>
<accession>A0AAV4LUF1</accession>
<dbReference type="GeneID" id="94194859"/>
<dbReference type="EMBL" id="BPLF01000002">
    <property type="protein sequence ID" value="GIX63378.1"/>
    <property type="molecule type" value="Genomic_DNA"/>
</dbReference>
<reference evidence="1 2" key="1">
    <citation type="submission" date="2021-06" db="EMBL/GenBank/DDBJ databases">
        <title>Genome sequence of Babesia caballi.</title>
        <authorList>
            <person name="Yamagishi J."/>
            <person name="Kidaka T."/>
            <person name="Ochi A."/>
        </authorList>
    </citation>
    <scope>NUCLEOTIDE SEQUENCE [LARGE SCALE GENOMIC DNA]</scope>
    <source>
        <strain evidence="1">USDA-D6B2</strain>
    </source>
</reference>
<sequence>MSPDQKSLTEAPQDLKEAIDWVLRVTAGDLGPVINTSNLIISLGGIQSETSHSHEFLNNVLNKIISGRGSYATGPLTAVATGLQKIIGYEYVNGDQRGKGTWKISDSGILKSGVISANGLPTASAPNGIYTSAYSGSQWAEVLSTVENANRITIQNFFTSIQLIFEGLTELYVKCKTEWYSQSLGANSELKQFMEKNGFSGTQLNASMTGNQIISQAFKDLKEFDTAYGVAGKNPSLDAFRSELEQSAWSNPYEYPLSALYILATYAYVRSTSPASPSFAGYSGPAALAGGAYGLNLGGLGSLMSALLA</sequence>
<keyword evidence="2" id="KW-1185">Reference proteome</keyword>
<dbReference type="Proteomes" id="UP001497744">
    <property type="component" value="Unassembled WGS sequence"/>
</dbReference>
<comment type="caution">
    <text evidence="1">The sequence shown here is derived from an EMBL/GenBank/DDBJ whole genome shotgun (WGS) entry which is preliminary data.</text>
</comment>
<protein>
    <submittedName>
        <fullName evidence="1">Variant erythrocyte surface antigen-1 family protein</fullName>
    </submittedName>
</protein>
<dbReference type="AlphaFoldDB" id="A0AAV4LUF1"/>